<evidence type="ECO:0000256" key="3">
    <source>
        <dbReference type="ARBA" id="ARBA00022525"/>
    </source>
</evidence>
<proteinExistence type="inferred from homology"/>
<evidence type="ECO:0000256" key="4">
    <source>
        <dbReference type="RuleBase" id="RU363099"/>
    </source>
</evidence>
<reference evidence="6" key="1">
    <citation type="journal article" date="2017" name="Nat. Commun.">
        <title>The asparagus genome sheds light on the origin and evolution of a young Y chromosome.</title>
        <authorList>
            <person name="Harkess A."/>
            <person name="Zhou J."/>
            <person name="Xu C."/>
            <person name="Bowers J.E."/>
            <person name="Van der Hulst R."/>
            <person name="Ayyampalayam S."/>
            <person name="Mercati F."/>
            <person name="Riccardi P."/>
            <person name="McKain M.R."/>
            <person name="Kakrana A."/>
            <person name="Tang H."/>
            <person name="Ray J."/>
            <person name="Groenendijk J."/>
            <person name="Arikit S."/>
            <person name="Mathioni S.M."/>
            <person name="Nakano M."/>
            <person name="Shan H."/>
            <person name="Telgmann-Rauber A."/>
            <person name="Kanno A."/>
            <person name="Yue Z."/>
            <person name="Chen H."/>
            <person name="Li W."/>
            <person name="Chen Y."/>
            <person name="Xu X."/>
            <person name="Zhang Y."/>
            <person name="Luo S."/>
            <person name="Chen H."/>
            <person name="Gao J."/>
            <person name="Mao Z."/>
            <person name="Pires J.C."/>
            <person name="Luo M."/>
            <person name="Kudrna D."/>
            <person name="Wing R.A."/>
            <person name="Meyers B.C."/>
            <person name="Yi K."/>
            <person name="Kong H."/>
            <person name="Lavrijsen P."/>
            <person name="Sunseri F."/>
            <person name="Falavigna A."/>
            <person name="Ye Y."/>
            <person name="Leebens-Mack J.H."/>
            <person name="Chen G."/>
        </authorList>
    </citation>
    <scope>NUCLEOTIDE SEQUENCE [LARGE SCALE GENOMIC DNA]</scope>
    <source>
        <strain evidence="6">cv. DH0086</strain>
    </source>
</reference>
<evidence type="ECO:0000256" key="2">
    <source>
        <dbReference type="ARBA" id="ARBA00011738"/>
    </source>
</evidence>
<dbReference type="OMA" id="VEYNCYI"/>
<feature type="signal peptide" evidence="4">
    <location>
        <begin position="1"/>
        <end position="19"/>
    </location>
</feature>
<accession>A0A5P1E229</accession>
<evidence type="ECO:0000313" key="6">
    <source>
        <dbReference type="Proteomes" id="UP000243459"/>
    </source>
</evidence>
<dbReference type="GO" id="GO:0009699">
    <property type="term" value="P:phenylpropanoid biosynthetic process"/>
    <property type="evidence" value="ECO:0007669"/>
    <property type="project" value="UniProtKB-ARBA"/>
</dbReference>
<evidence type="ECO:0000256" key="1">
    <source>
        <dbReference type="ARBA" id="ARBA00010746"/>
    </source>
</evidence>
<gene>
    <name evidence="5" type="ORF">A4U43_C10F9280</name>
</gene>
<dbReference type="OrthoDB" id="1864232at2759"/>
<comment type="function">
    <text evidence="4">Dirigent proteins impart stereoselectivity on the phenoxy radical-coupling reaction, yielding optically active lignans from two molecules of coniferyl alcohol in the biosynthesis of lignans, flavonolignans, and alkaloids and thus plays a central role in plant secondary metabolism.</text>
</comment>
<dbReference type="AlphaFoldDB" id="A0A5P1E229"/>
<dbReference type="EMBL" id="CM007390">
    <property type="protein sequence ID" value="ONK56489.1"/>
    <property type="molecule type" value="Genomic_DNA"/>
</dbReference>
<comment type="subunit">
    <text evidence="2 4">Homodimer.</text>
</comment>
<dbReference type="InterPro" id="IPR004265">
    <property type="entry name" value="Dirigent"/>
</dbReference>
<dbReference type="Gene3D" id="2.40.480.10">
    <property type="entry name" value="Allene oxide cyclase-like"/>
    <property type="match status" value="1"/>
</dbReference>
<dbReference type="Gramene" id="ONK56489">
    <property type="protein sequence ID" value="ONK56489"/>
    <property type="gene ID" value="A4U43_C10F9280"/>
</dbReference>
<keyword evidence="6" id="KW-1185">Reference proteome</keyword>
<dbReference type="Proteomes" id="UP000243459">
    <property type="component" value="Chromosome 10"/>
</dbReference>
<dbReference type="PANTHER" id="PTHR21495">
    <property type="entry name" value="NUCLEOPORIN-RELATED"/>
    <property type="match status" value="1"/>
</dbReference>
<keyword evidence="3 4" id="KW-0964">Secreted</keyword>
<protein>
    <recommendedName>
        <fullName evidence="4">Dirigent protein</fullName>
    </recommendedName>
</protein>
<organism evidence="5 6">
    <name type="scientific">Asparagus officinalis</name>
    <name type="common">Garden asparagus</name>
    <dbReference type="NCBI Taxonomy" id="4686"/>
    <lineage>
        <taxon>Eukaryota</taxon>
        <taxon>Viridiplantae</taxon>
        <taxon>Streptophyta</taxon>
        <taxon>Embryophyta</taxon>
        <taxon>Tracheophyta</taxon>
        <taxon>Spermatophyta</taxon>
        <taxon>Magnoliopsida</taxon>
        <taxon>Liliopsida</taxon>
        <taxon>Asparagales</taxon>
        <taxon>Asparagaceae</taxon>
        <taxon>Asparagoideae</taxon>
        <taxon>Asparagus</taxon>
    </lineage>
</organism>
<comment type="similarity">
    <text evidence="1 4">Belongs to the plant dirigent protein family.</text>
</comment>
<feature type="chain" id="PRO_5024508921" description="Dirigent protein" evidence="4">
    <location>
        <begin position="20"/>
        <end position="174"/>
    </location>
</feature>
<sequence length="174" mass="19155">MASPLPLTFFILSFSLVVSTSISSNEKETHLHFYFHDIVIGKSPTAMRIAQANTTDTSKTLFGALVMIDDPLTESSDLDSKLIGHAQGMYALASQEEAGLMMAMTFSFVDQEFNGSTLVVLGRNAVFDEVREMPVIGGSGKFRFAKGYVLAKTYAFDLKTGNAVVEYDVHVRHW</sequence>
<dbReference type="InterPro" id="IPR044859">
    <property type="entry name" value="Allene_oxi_cyc_Dirigent"/>
</dbReference>
<keyword evidence="4" id="KW-0732">Signal</keyword>
<comment type="subcellular location">
    <subcellularLocation>
        <location evidence="4">Secreted</location>
        <location evidence="4">Extracellular space</location>
        <location evidence="4">Apoplast</location>
    </subcellularLocation>
</comment>
<dbReference type="GO" id="GO:0048046">
    <property type="term" value="C:apoplast"/>
    <property type="evidence" value="ECO:0007669"/>
    <property type="project" value="UniProtKB-SubCell"/>
</dbReference>
<evidence type="ECO:0000313" key="5">
    <source>
        <dbReference type="EMBL" id="ONK56489.1"/>
    </source>
</evidence>
<dbReference type="Pfam" id="PF03018">
    <property type="entry name" value="Dirigent"/>
    <property type="match status" value="1"/>
</dbReference>
<name>A0A5P1E229_ASPOF</name>
<keyword evidence="4" id="KW-0052">Apoplast</keyword>